<dbReference type="InterPro" id="IPR009081">
    <property type="entry name" value="PP-bd_ACP"/>
</dbReference>
<dbReference type="SUPFAM" id="SSF47336">
    <property type="entry name" value="ACP-like"/>
    <property type="match status" value="1"/>
</dbReference>
<dbReference type="EMBL" id="LABZ01000045">
    <property type="protein sequence ID" value="KMO43534.1"/>
    <property type="molecule type" value="Genomic_DNA"/>
</dbReference>
<evidence type="ECO:0000313" key="2">
    <source>
        <dbReference type="EMBL" id="KMO43534.1"/>
    </source>
</evidence>
<dbReference type="InterPro" id="IPR046047">
    <property type="entry name" value="DUF6005"/>
</dbReference>
<dbReference type="AlphaFoldDB" id="A0A0J6TCG8"/>
<feature type="domain" description="Carrier" evidence="1">
    <location>
        <begin position="12"/>
        <end position="90"/>
    </location>
</feature>
<evidence type="ECO:0000259" key="1">
    <source>
        <dbReference type="PROSITE" id="PS50075"/>
    </source>
</evidence>
<dbReference type="Gene3D" id="1.10.1200.10">
    <property type="entry name" value="ACP-like"/>
    <property type="match status" value="1"/>
</dbReference>
<dbReference type="PROSITE" id="PS50075">
    <property type="entry name" value="CARRIER"/>
    <property type="match status" value="1"/>
</dbReference>
<dbReference type="Pfam" id="PF19468">
    <property type="entry name" value="DUF6005"/>
    <property type="match status" value="1"/>
</dbReference>
<keyword evidence="3" id="KW-1185">Reference proteome</keyword>
<protein>
    <submittedName>
        <fullName evidence="2">Phosphopantetheine-binding protein</fullName>
    </submittedName>
</protein>
<dbReference type="PATRIC" id="fig|1187852.3.peg.5129"/>
<dbReference type="InterPro" id="IPR036736">
    <property type="entry name" value="ACP-like_sf"/>
</dbReference>
<dbReference type="Proteomes" id="UP000036449">
    <property type="component" value="Unassembled WGS sequence"/>
</dbReference>
<proteinExistence type="predicted"/>
<reference evidence="2 3" key="1">
    <citation type="submission" date="2015-03" db="EMBL/GenBank/DDBJ databases">
        <title>Genome sequencing of Methylobacterium tarhaniae DSM 25844.</title>
        <authorList>
            <person name="Chaudhry V."/>
            <person name="Patil P.B."/>
        </authorList>
    </citation>
    <scope>NUCLEOTIDE SEQUENCE [LARGE SCALE GENOMIC DNA]</scope>
    <source>
        <strain evidence="2 3">DSM 25844</strain>
    </source>
</reference>
<organism evidence="2 3">
    <name type="scientific">Methylobacterium tarhaniae</name>
    <dbReference type="NCBI Taxonomy" id="1187852"/>
    <lineage>
        <taxon>Bacteria</taxon>
        <taxon>Pseudomonadati</taxon>
        <taxon>Pseudomonadota</taxon>
        <taxon>Alphaproteobacteria</taxon>
        <taxon>Hyphomicrobiales</taxon>
        <taxon>Methylobacteriaceae</taxon>
        <taxon>Methylobacterium</taxon>
    </lineage>
</organism>
<comment type="caution">
    <text evidence="2">The sequence shown here is derived from an EMBL/GenBank/DDBJ whole genome shotgun (WGS) entry which is preliminary data.</text>
</comment>
<dbReference type="Pfam" id="PF00550">
    <property type="entry name" value="PP-binding"/>
    <property type="match status" value="1"/>
</dbReference>
<accession>A0A0J6TCG8</accession>
<evidence type="ECO:0000313" key="3">
    <source>
        <dbReference type="Proteomes" id="UP000036449"/>
    </source>
</evidence>
<gene>
    <name evidence="2" type="ORF">VQ03_07905</name>
</gene>
<name>A0A0J6TCG8_9HYPH</name>
<sequence length="440" mass="49286">MDPVVTSGLDRDAAVAAIGTVLREEMNHPHLDLFGPQARLNEDLYLDSVQVLQLILSLELNLGLSIPEEAIARQDLSTVADLAALVAREPAAEAPAAPEAPSDGVHGELPYDLKIHCFVSCVCDGLKARRIDHRPFYFLIWDAEFAITDDSRLAYHSDAMDHEAFRHWFERLYGVPIVPWYDHSRSKDENVATLLDLLARRDPDESVMVMLDMFHLPERENKFNQNPFPHYLLVSLTEDPDLWQVRDPDFRWEGRIERDRMLNAIRQPSVAGGYRFDPARARPPADADLAAFFEACFVPDANPLIDAVRAIVAAHAEGRGGLTLAALGGALRELPVITIRKWAYEHGFAFFWRALRWPDAGFQQVCDEIETLVNGLTALHYAVLKLARTEDPAQAAAVMAKLDELDAVEFSLKRQLAAAYRAWHAAHLPDHGPAEKVLLS</sequence>
<dbReference type="OrthoDB" id="177586at2"/>